<organism evidence="1 2">
    <name type="scientific">Phanerochaete sordida</name>
    <dbReference type="NCBI Taxonomy" id="48140"/>
    <lineage>
        <taxon>Eukaryota</taxon>
        <taxon>Fungi</taxon>
        <taxon>Dikarya</taxon>
        <taxon>Basidiomycota</taxon>
        <taxon>Agaricomycotina</taxon>
        <taxon>Agaricomycetes</taxon>
        <taxon>Polyporales</taxon>
        <taxon>Phanerochaetaceae</taxon>
        <taxon>Phanerochaete</taxon>
    </lineage>
</organism>
<proteinExistence type="predicted"/>
<evidence type="ECO:0008006" key="3">
    <source>
        <dbReference type="Google" id="ProtNLM"/>
    </source>
</evidence>
<dbReference type="AlphaFoldDB" id="A0A9P3G5N9"/>
<name>A0A9P3G5N9_9APHY</name>
<accession>A0A9P3G5N9</accession>
<dbReference type="SUPFAM" id="SSF54909">
    <property type="entry name" value="Dimeric alpha+beta barrel"/>
    <property type="match status" value="1"/>
</dbReference>
<protein>
    <recommendedName>
        <fullName evidence="3">ABM domain-containing protein</fullName>
    </recommendedName>
</protein>
<dbReference type="EMBL" id="BPQB01000009">
    <property type="protein sequence ID" value="GJE88295.1"/>
    <property type="molecule type" value="Genomic_DNA"/>
</dbReference>
<dbReference type="OrthoDB" id="3830579at2759"/>
<comment type="caution">
    <text evidence="1">The sequence shown here is derived from an EMBL/GenBank/DDBJ whole genome shotgun (WGS) entry which is preliminary data.</text>
</comment>
<dbReference type="Proteomes" id="UP000703269">
    <property type="component" value="Unassembled WGS sequence"/>
</dbReference>
<evidence type="ECO:0000313" key="2">
    <source>
        <dbReference type="Proteomes" id="UP000703269"/>
    </source>
</evidence>
<reference evidence="1 2" key="1">
    <citation type="submission" date="2021-08" db="EMBL/GenBank/DDBJ databases">
        <title>Draft Genome Sequence of Phanerochaete sordida strain YK-624.</title>
        <authorList>
            <person name="Mori T."/>
            <person name="Dohra H."/>
            <person name="Suzuki T."/>
            <person name="Kawagishi H."/>
            <person name="Hirai H."/>
        </authorList>
    </citation>
    <scope>NUCLEOTIDE SEQUENCE [LARGE SCALE GENOMIC DNA]</scope>
    <source>
        <strain evidence="1 2">YK-624</strain>
    </source>
</reference>
<gene>
    <name evidence="1" type="ORF">PsYK624_043780</name>
</gene>
<evidence type="ECO:0000313" key="1">
    <source>
        <dbReference type="EMBL" id="GJE88295.1"/>
    </source>
</evidence>
<dbReference type="InterPro" id="IPR011008">
    <property type="entry name" value="Dimeric_a/b-barrel"/>
</dbReference>
<sequence length="207" mass="22992">MPPVCFEVIRAIAADGYQANWSTVSGDPSILTTQPGFLGVWQGFEVEDPKYMWVLVGWETYEHHRAVVDNKELYAKMMDEFRKTTKEILSMWHFNVTGEMDKALDAPISEIVTWTANKSADIAEFKKGLGKLVEERDKGFPPGLRLGGGYGYLIEDERTVVGVNGWKDLASVIAAVASAPGFVAAAMALRPLGDSELKFVKLYKLQK</sequence>
<keyword evidence="2" id="KW-1185">Reference proteome</keyword>
<dbReference type="Gene3D" id="3.30.70.100">
    <property type="match status" value="1"/>
</dbReference>